<organism evidence="1 2">
    <name type="scientific">Citrullus colocynthis</name>
    <name type="common">colocynth</name>
    <dbReference type="NCBI Taxonomy" id="252529"/>
    <lineage>
        <taxon>Eukaryota</taxon>
        <taxon>Viridiplantae</taxon>
        <taxon>Streptophyta</taxon>
        <taxon>Embryophyta</taxon>
        <taxon>Tracheophyta</taxon>
        <taxon>Spermatophyta</taxon>
        <taxon>Magnoliopsida</taxon>
        <taxon>eudicotyledons</taxon>
        <taxon>Gunneridae</taxon>
        <taxon>Pentapetalae</taxon>
        <taxon>rosids</taxon>
        <taxon>fabids</taxon>
        <taxon>Cucurbitales</taxon>
        <taxon>Cucurbitaceae</taxon>
        <taxon>Benincaseae</taxon>
        <taxon>Citrullus</taxon>
    </lineage>
</organism>
<evidence type="ECO:0000313" key="1">
    <source>
        <dbReference type="EMBL" id="CAK9321206.1"/>
    </source>
</evidence>
<dbReference type="Proteomes" id="UP001642487">
    <property type="component" value="Chromosome 4"/>
</dbReference>
<sequence length="92" mass="10380">MIKICNVFLNGILHSSYIVSVASIDDILLKLTTECLFGCWYRCLICSLGNPRVSPFRCTKTEIGGTTLRRVGRAAFKTIARACLDIYKNYRL</sequence>
<dbReference type="EMBL" id="OZ021738">
    <property type="protein sequence ID" value="CAK9321206.1"/>
    <property type="molecule type" value="Genomic_DNA"/>
</dbReference>
<name>A0ABP0YNT8_9ROSI</name>
<accession>A0ABP0YNT8</accession>
<keyword evidence="2" id="KW-1185">Reference proteome</keyword>
<evidence type="ECO:0000313" key="2">
    <source>
        <dbReference type="Proteomes" id="UP001642487"/>
    </source>
</evidence>
<gene>
    <name evidence="1" type="ORF">CITCOLO1_LOCUS13274</name>
</gene>
<proteinExistence type="predicted"/>
<protein>
    <submittedName>
        <fullName evidence="1">Uncharacterized protein</fullName>
    </submittedName>
</protein>
<reference evidence="1 2" key="1">
    <citation type="submission" date="2024-03" db="EMBL/GenBank/DDBJ databases">
        <authorList>
            <person name="Gkanogiannis A."/>
            <person name="Becerra Lopez-Lavalle L."/>
        </authorList>
    </citation>
    <scope>NUCLEOTIDE SEQUENCE [LARGE SCALE GENOMIC DNA]</scope>
</reference>